<comment type="caution">
    <text evidence="2">The sequence shown here is derived from an EMBL/GenBank/DDBJ whole genome shotgun (WGS) entry which is preliminary data.</text>
</comment>
<feature type="region of interest" description="Disordered" evidence="1">
    <location>
        <begin position="82"/>
        <end position="105"/>
    </location>
</feature>
<gene>
    <name evidence="2" type="ORF">V6N11_035701</name>
</gene>
<organism evidence="2 3">
    <name type="scientific">Hibiscus sabdariffa</name>
    <name type="common">roselle</name>
    <dbReference type="NCBI Taxonomy" id="183260"/>
    <lineage>
        <taxon>Eukaryota</taxon>
        <taxon>Viridiplantae</taxon>
        <taxon>Streptophyta</taxon>
        <taxon>Embryophyta</taxon>
        <taxon>Tracheophyta</taxon>
        <taxon>Spermatophyta</taxon>
        <taxon>Magnoliopsida</taxon>
        <taxon>eudicotyledons</taxon>
        <taxon>Gunneridae</taxon>
        <taxon>Pentapetalae</taxon>
        <taxon>rosids</taxon>
        <taxon>malvids</taxon>
        <taxon>Malvales</taxon>
        <taxon>Malvaceae</taxon>
        <taxon>Malvoideae</taxon>
        <taxon>Hibiscus</taxon>
    </lineage>
</organism>
<evidence type="ECO:0000313" key="2">
    <source>
        <dbReference type="EMBL" id="KAK8474002.1"/>
    </source>
</evidence>
<feature type="compositionally biased region" description="Polar residues" evidence="1">
    <location>
        <begin position="93"/>
        <end position="105"/>
    </location>
</feature>
<name>A0ABR1Z6I3_9ROSI</name>
<reference evidence="2 3" key="1">
    <citation type="journal article" date="2024" name="G3 (Bethesda)">
        <title>Genome assembly of Hibiscus sabdariffa L. provides insights into metabolisms of medicinal natural products.</title>
        <authorList>
            <person name="Kim T."/>
        </authorList>
    </citation>
    <scope>NUCLEOTIDE SEQUENCE [LARGE SCALE GENOMIC DNA]</scope>
    <source>
        <strain evidence="2">TK-2024</strain>
        <tissue evidence="2">Old leaves</tissue>
    </source>
</reference>
<accession>A0ABR1Z6I3</accession>
<evidence type="ECO:0000313" key="3">
    <source>
        <dbReference type="Proteomes" id="UP001396334"/>
    </source>
</evidence>
<sequence>MPSLVYQCHAGNAGSCSSSPLGCGVVDPSSFIFMHAKAIGKNNAPVSCRTSPPRGGVVDPQHLHVEPRVVLVVLLSRGHQLKPASHAGRAGPTDQTTSRWRSPTGTVDISLVSQSFSS</sequence>
<dbReference type="Proteomes" id="UP001396334">
    <property type="component" value="Unassembled WGS sequence"/>
</dbReference>
<evidence type="ECO:0000256" key="1">
    <source>
        <dbReference type="SAM" id="MobiDB-lite"/>
    </source>
</evidence>
<dbReference type="EMBL" id="JBBPBN010002723">
    <property type="protein sequence ID" value="KAK8474002.1"/>
    <property type="molecule type" value="Genomic_DNA"/>
</dbReference>
<proteinExistence type="predicted"/>
<protein>
    <submittedName>
        <fullName evidence="2">Uncharacterized protein</fullName>
    </submittedName>
</protein>
<keyword evidence="3" id="KW-1185">Reference proteome</keyword>